<evidence type="ECO:0000256" key="10">
    <source>
        <dbReference type="ARBA" id="ARBA00032441"/>
    </source>
</evidence>
<name>A0AA41X2A1_9ALTE</name>
<dbReference type="AlphaFoldDB" id="A0AA41X2A1"/>
<keyword evidence="6" id="KW-0479">Metal-binding</keyword>
<dbReference type="GO" id="GO:0002949">
    <property type="term" value="P:tRNA threonylcarbamoyladenosine modification"/>
    <property type="evidence" value="ECO:0007669"/>
    <property type="project" value="InterPro"/>
</dbReference>
<dbReference type="InterPro" id="IPR027417">
    <property type="entry name" value="P-loop_NTPase"/>
</dbReference>
<dbReference type="InterPro" id="IPR003442">
    <property type="entry name" value="T6A_TsaE"/>
</dbReference>
<gene>
    <name evidence="11" type="primary">tsaE</name>
    <name evidence="11" type="ORF">NLF92_04360</name>
</gene>
<dbReference type="NCBIfam" id="TIGR00150">
    <property type="entry name" value="T6A_YjeE"/>
    <property type="match status" value="1"/>
</dbReference>
<evidence type="ECO:0000313" key="11">
    <source>
        <dbReference type="EMBL" id="MCP3428173.1"/>
    </source>
</evidence>
<evidence type="ECO:0000256" key="3">
    <source>
        <dbReference type="ARBA" id="ARBA00019010"/>
    </source>
</evidence>
<dbReference type="RefSeq" id="WP_254099264.1">
    <property type="nucleotide sequence ID" value="NZ_JANATA010000005.1"/>
</dbReference>
<evidence type="ECO:0000256" key="5">
    <source>
        <dbReference type="ARBA" id="ARBA00022694"/>
    </source>
</evidence>
<dbReference type="GO" id="GO:0046872">
    <property type="term" value="F:metal ion binding"/>
    <property type="evidence" value="ECO:0007669"/>
    <property type="project" value="UniProtKB-KW"/>
</dbReference>
<dbReference type="SUPFAM" id="SSF52540">
    <property type="entry name" value="P-loop containing nucleoside triphosphate hydrolases"/>
    <property type="match status" value="1"/>
</dbReference>
<evidence type="ECO:0000256" key="9">
    <source>
        <dbReference type="ARBA" id="ARBA00022842"/>
    </source>
</evidence>
<keyword evidence="7" id="KW-0547">Nucleotide-binding</keyword>
<dbReference type="GO" id="GO:0005524">
    <property type="term" value="F:ATP binding"/>
    <property type="evidence" value="ECO:0007669"/>
    <property type="project" value="UniProtKB-KW"/>
</dbReference>
<evidence type="ECO:0000256" key="6">
    <source>
        <dbReference type="ARBA" id="ARBA00022723"/>
    </source>
</evidence>
<evidence type="ECO:0000256" key="4">
    <source>
        <dbReference type="ARBA" id="ARBA00022490"/>
    </source>
</evidence>
<dbReference type="CDD" id="cd02019">
    <property type="entry name" value="NK"/>
    <property type="match status" value="1"/>
</dbReference>
<dbReference type="PANTHER" id="PTHR33540">
    <property type="entry name" value="TRNA THREONYLCARBAMOYLADENOSINE BIOSYNTHESIS PROTEIN TSAE"/>
    <property type="match status" value="1"/>
</dbReference>
<proteinExistence type="inferred from homology"/>
<keyword evidence="4" id="KW-0963">Cytoplasm</keyword>
<comment type="subcellular location">
    <subcellularLocation>
        <location evidence="1">Cytoplasm</location>
    </subcellularLocation>
</comment>
<dbReference type="GO" id="GO:0005737">
    <property type="term" value="C:cytoplasm"/>
    <property type="evidence" value="ECO:0007669"/>
    <property type="project" value="UniProtKB-SubCell"/>
</dbReference>
<dbReference type="EMBL" id="JANATA010000005">
    <property type="protein sequence ID" value="MCP3428173.1"/>
    <property type="molecule type" value="Genomic_DNA"/>
</dbReference>
<keyword evidence="12" id="KW-1185">Reference proteome</keyword>
<comment type="caution">
    <text evidence="11">The sequence shown here is derived from an EMBL/GenBank/DDBJ whole genome shotgun (WGS) entry which is preliminary data.</text>
</comment>
<evidence type="ECO:0000256" key="1">
    <source>
        <dbReference type="ARBA" id="ARBA00004496"/>
    </source>
</evidence>
<reference evidence="11" key="1">
    <citation type="submission" date="2022-07" db="EMBL/GenBank/DDBJ databases">
        <title>Characterization of the Novel Bacterium Alteromonas immobilis LMIT006 and Alteromonas gregis LMIT007.</title>
        <authorList>
            <person name="Lin X."/>
        </authorList>
    </citation>
    <scope>NUCLEOTIDE SEQUENCE</scope>
    <source>
        <strain evidence="11">LMIT007</strain>
    </source>
</reference>
<evidence type="ECO:0000313" key="12">
    <source>
        <dbReference type="Proteomes" id="UP001165413"/>
    </source>
</evidence>
<keyword evidence="8" id="KW-0067">ATP-binding</keyword>
<dbReference type="PANTHER" id="PTHR33540:SF2">
    <property type="entry name" value="TRNA THREONYLCARBAMOYLADENOSINE BIOSYNTHESIS PROTEIN TSAE"/>
    <property type="match status" value="1"/>
</dbReference>
<keyword evidence="5" id="KW-0819">tRNA processing</keyword>
<evidence type="ECO:0000256" key="2">
    <source>
        <dbReference type="ARBA" id="ARBA00007599"/>
    </source>
</evidence>
<evidence type="ECO:0000256" key="7">
    <source>
        <dbReference type="ARBA" id="ARBA00022741"/>
    </source>
</evidence>
<accession>A0AA41X2A1</accession>
<protein>
    <recommendedName>
        <fullName evidence="3">tRNA threonylcarbamoyladenosine biosynthesis protein TsaE</fullName>
    </recommendedName>
    <alternativeName>
        <fullName evidence="10">t(6)A37 threonylcarbamoyladenosine biosynthesis protein TsaE</fullName>
    </alternativeName>
</protein>
<comment type="similarity">
    <text evidence="2">Belongs to the TsaE family.</text>
</comment>
<dbReference type="Pfam" id="PF02367">
    <property type="entry name" value="TsaE"/>
    <property type="match status" value="1"/>
</dbReference>
<evidence type="ECO:0000256" key="8">
    <source>
        <dbReference type="ARBA" id="ARBA00022840"/>
    </source>
</evidence>
<organism evidence="11 12">
    <name type="scientific">Opacimonas viscosa</name>
    <dbReference type="NCBI Taxonomy" id="2961944"/>
    <lineage>
        <taxon>Bacteria</taxon>
        <taxon>Pseudomonadati</taxon>
        <taxon>Pseudomonadota</taxon>
        <taxon>Gammaproteobacteria</taxon>
        <taxon>Alteromonadales</taxon>
        <taxon>Alteromonadaceae</taxon>
        <taxon>Opacimonas</taxon>
    </lineage>
</organism>
<keyword evidence="9" id="KW-0460">Magnesium</keyword>
<dbReference type="Gene3D" id="3.40.50.300">
    <property type="entry name" value="P-loop containing nucleotide triphosphate hydrolases"/>
    <property type="match status" value="1"/>
</dbReference>
<sequence length="161" mass="17634">MSHTITIKNEADTQIFAESLADFIAQQDTGFVIFLDGDLGAGKTTFSRYLLQKLGHEGAVKSPTYTLVEPYTIADRAIFHFDLYRLGDPSELEFMGIRDYFSGNALVLVEWSEKGAGILPEPDLLLSIAHGSAETERTIHLSGQPHILQLLGADVTAVAHD</sequence>
<dbReference type="Proteomes" id="UP001165413">
    <property type="component" value="Unassembled WGS sequence"/>
</dbReference>